<sequence length="85" mass="9786">MLTVHVSLHFVIKLKALLGVFYLWLTKMRAEIIRAFTISLAPDSRTMWVYYILSERPKQCTASRVFSAVNTASVVLSSRTYVQFL</sequence>
<evidence type="ECO:0000313" key="3">
    <source>
        <dbReference type="Proteomes" id="UP001627154"/>
    </source>
</evidence>
<protein>
    <recommendedName>
        <fullName evidence="4">Secreted protein</fullName>
    </recommendedName>
</protein>
<gene>
    <name evidence="2" type="ORF">TKK_020545</name>
</gene>
<feature type="transmembrane region" description="Helical" evidence="1">
    <location>
        <begin position="6"/>
        <end position="25"/>
    </location>
</feature>
<comment type="caution">
    <text evidence="2">The sequence shown here is derived from an EMBL/GenBank/DDBJ whole genome shotgun (WGS) entry which is preliminary data.</text>
</comment>
<keyword evidence="1" id="KW-0812">Transmembrane</keyword>
<dbReference type="AlphaFoldDB" id="A0ABD2VS07"/>
<accession>A0ABD2VS07</accession>
<proteinExistence type="predicted"/>
<dbReference type="Proteomes" id="UP001627154">
    <property type="component" value="Unassembled WGS sequence"/>
</dbReference>
<evidence type="ECO:0000256" key="1">
    <source>
        <dbReference type="SAM" id="Phobius"/>
    </source>
</evidence>
<keyword evidence="1" id="KW-0472">Membrane</keyword>
<evidence type="ECO:0008006" key="4">
    <source>
        <dbReference type="Google" id="ProtNLM"/>
    </source>
</evidence>
<keyword evidence="1" id="KW-1133">Transmembrane helix</keyword>
<organism evidence="2 3">
    <name type="scientific">Trichogramma kaykai</name>
    <dbReference type="NCBI Taxonomy" id="54128"/>
    <lineage>
        <taxon>Eukaryota</taxon>
        <taxon>Metazoa</taxon>
        <taxon>Ecdysozoa</taxon>
        <taxon>Arthropoda</taxon>
        <taxon>Hexapoda</taxon>
        <taxon>Insecta</taxon>
        <taxon>Pterygota</taxon>
        <taxon>Neoptera</taxon>
        <taxon>Endopterygota</taxon>
        <taxon>Hymenoptera</taxon>
        <taxon>Apocrita</taxon>
        <taxon>Proctotrupomorpha</taxon>
        <taxon>Chalcidoidea</taxon>
        <taxon>Trichogrammatidae</taxon>
        <taxon>Trichogramma</taxon>
    </lineage>
</organism>
<dbReference type="EMBL" id="JBJJXI010000189">
    <property type="protein sequence ID" value="KAL3383557.1"/>
    <property type="molecule type" value="Genomic_DNA"/>
</dbReference>
<name>A0ABD2VS07_9HYME</name>
<reference evidence="2 3" key="1">
    <citation type="journal article" date="2024" name="bioRxiv">
        <title>A reference genome for Trichogramma kaykai: A tiny desert-dwelling parasitoid wasp with competing sex-ratio distorters.</title>
        <authorList>
            <person name="Culotta J."/>
            <person name="Lindsey A.R."/>
        </authorList>
    </citation>
    <scope>NUCLEOTIDE SEQUENCE [LARGE SCALE GENOMIC DNA]</scope>
    <source>
        <strain evidence="2 3">KSX58</strain>
    </source>
</reference>
<evidence type="ECO:0000313" key="2">
    <source>
        <dbReference type="EMBL" id="KAL3383557.1"/>
    </source>
</evidence>
<keyword evidence="3" id="KW-1185">Reference proteome</keyword>